<dbReference type="PRINTS" id="PR00032">
    <property type="entry name" value="HTHARAC"/>
</dbReference>
<dbReference type="InterPro" id="IPR018060">
    <property type="entry name" value="HTH_AraC"/>
</dbReference>
<accession>E6SU12</accession>
<dbReference type="EMBL" id="CP002352">
    <property type="protein sequence ID" value="ADV43313.1"/>
    <property type="molecule type" value="Genomic_DNA"/>
</dbReference>
<evidence type="ECO:0000256" key="1">
    <source>
        <dbReference type="ARBA" id="ARBA00023015"/>
    </source>
</evidence>
<dbReference type="OrthoDB" id="4480133at2"/>
<evidence type="ECO:0000313" key="5">
    <source>
        <dbReference type="EMBL" id="ADV43313.1"/>
    </source>
</evidence>
<evidence type="ECO:0000256" key="2">
    <source>
        <dbReference type="ARBA" id="ARBA00023125"/>
    </source>
</evidence>
<gene>
    <name evidence="5" type="ordered locus">Bache_1306</name>
</gene>
<dbReference type="PANTHER" id="PTHR43280">
    <property type="entry name" value="ARAC-FAMILY TRANSCRIPTIONAL REGULATOR"/>
    <property type="match status" value="1"/>
</dbReference>
<dbReference type="AlphaFoldDB" id="E6SU12"/>
<keyword evidence="6" id="KW-1185">Reference proteome</keyword>
<dbReference type="SUPFAM" id="SSF46689">
    <property type="entry name" value="Homeodomain-like"/>
    <property type="match status" value="2"/>
</dbReference>
<keyword evidence="2" id="KW-0238">DNA-binding</keyword>
<dbReference type="InterPro" id="IPR054015">
    <property type="entry name" value="ExsA-like_N"/>
</dbReference>
<dbReference type="GO" id="GO:0003700">
    <property type="term" value="F:DNA-binding transcription factor activity"/>
    <property type="evidence" value="ECO:0007669"/>
    <property type="project" value="InterPro"/>
</dbReference>
<proteinExistence type="predicted"/>
<dbReference type="SMART" id="SM00342">
    <property type="entry name" value="HTH_ARAC"/>
    <property type="match status" value="1"/>
</dbReference>
<evidence type="ECO:0000259" key="4">
    <source>
        <dbReference type="PROSITE" id="PS01124"/>
    </source>
</evidence>
<dbReference type="Proteomes" id="UP000008630">
    <property type="component" value="Chromosome"/>
</dbReference>
<sequence length="307" mass="35107">MYGSLFVPLQCESLKVHGIVMGKFLKIPAALVSEPVGYGTLLMDGCSVIEQCIHNMECKGTMFLQEHMLIFMLEGIIVLNHGKQTYTVRKNEMILLRKSTSIQFEMIGDASNDNIYDGTMICIKDELLKEFVKTTDVKMPHIAGEITASVNPMNERLITFIRSLKPYFNAPSPVSPALLKLKIMELLFDVSECSQHTFRQILQLLQPVRANIRHVVEQNYASPITLPELAYLSGRSLSSFKRDFQSIYNMPPAQWIRIKRLEKSLDMLKTTPMTVSEICYTMGFESPAHFSRIFKEQYGYPPTQYRQ</sequence>
<dbReference type="InterPro" id="IPR018062">
    <property type="entry name" value="HTH_AraC-typ_CS"/>
</dbReference>
<dbReference type="eggNOG" id="COG2207">
    <property type="taxonomic scope" value="Bacteria"/>
</dbReference>
<dbReference type="Pfam" id="PF22200">
    <property type="entry name" value="ExsA_N"/>
    <property type="match status" value="1"/>
</dbReference>
<dbReference type="PROSITE" id="PS01124">
    <property type="entry name" value="HTH_ARAC_FAMILY_2"/>
    <property type="match status" value="1"/>
</dbReference>
<dbReference type="Gene3D" id="1.10.10.60">
    <property type="entry name" value="Homeodomain-like"/>
    <property type="match status" value="2"/>
</dbReference>
<dbReference type="HOGENOM" id="CLU_073843_1_0_10"/>
<name>E6SU12_BACT6</name>
<organism evidence="5 6">
    <name type="scientific">Bacteroides helcogenes (strain ATCC 35417 / DSM 20613 / JCM 6297 / CCUG 15421 / P 36-108)</name>
    <dbReference type="NCBI Taxonomy" id="693979"/>
    <lineage>
        <taxon>Bacteria</taxon>
        <taxon>Pseudomonadati</taxon>
        <taxon>Bacteroidota</taxon>
        <taxon>Bacteroidia</taxon>
        <taxon>Bacteroidales</taxon>
        <taxon>Bacteroidaceae</taxon>
        <taxon>Bacteroides</taxon>
    </lineage>
</organism>
<evidence type="ECO:0000313" key="6">
    <source>
        <dbReference type="Proteomes" id="UP000008630"/>
    </source>
</evidence>
<feature type="domain" description="HTH araC/xylS-type" evidence="4">
    <location>
        <begin position="210"/>
        <end position="307"/>
    </location>
</feature>
<dbReference type="KEGG" id="bhl:Bache_1306"/>
<dbReference type="GO" id="GO:0043565">
    <property type="term" value="F:sequence-specific DNA binding"/>
    <property type="evidence" value="ECO:0007669"/>
    <property type="project" value="InterPro"/>
</dbReference>
<keyword evidence="3" id="KW-0804">Transcription</keyword>
<dbReference type="PROSITE" id="PS00041">
    <property type="entry name" value="HTH_ARAC_FAMILY_1"/>
    <property type="match status" value="1"/>
</dbReference>
<reference key="1">
    <citation type="submission" date="2010-11" db="EMBL/GenBank/DDBJ databases">
        <title>The complete genome of Bacteroides helcogenes P 36-108.</title>
        <authorList>
            <consortium name="US DOE Joint Genome Institute (JGI-PGF)"/>
            <person name="Lucas S."/>
            <person name="Copeland A."/>
            <person name="Lapidus A."/>
            <person name="Bruce D."/>
            <person name="Goodwin L."/>
            <person name="Pitluck S."/>
            <person name="Kyrpides N."/>
            <person name="Mavromatis K."/>
            <person name="Ivanova N."/>
            <person name="Zeytun A."/>
            <person name="Brettin T."/>
            <person name="Detter J.C."/>
            <person name="Tapia R."/>
            <person name="Han C."/>
            <person name="Land M."/>
            <person name="Hauser L."/>
            <person name="Markowitz V."/>
            <person name="Cheng J.-F."/>
            <person name="Hugenholtz P."/>
            <person name="Woyke T."/>
            <person name="Wu D."/>
            <person name="Gronow S."/>
            <person name="Wellnitz S."/>
            <person name="Brambilla E."/>
            <person name="Klenk H.-P."/>
            <person name="Eisen J.A."/>
        </authorList>
    </citation>
    <scope>NUCLEOTIDE SEQUENCE</scope>
    <source>
        <strain>P 36-108</strain>
    </source>
</reference>
<keyword evidence="1" id="KW-0805">Transcription regulation</keyword>
<dbReference type="STRING" id="693979.Bache_1306"/>
<protein>
    <submittedName>
        <fullName evidence="5">Transcriptional regulator, AraC family</fullName>
    </submittedName>
</protein>
<dbReference type="Pfam" id="PF12833">
    <property type="entry name" value="HTH_18"/>
    <property type="match status" value="1"/>
</dbReference>
<dbReference type="InterPro" id="IPR020449">
    <property type="entry name" value="Tscrpt_reg_AraC-type_HTH"/>
</dbReference>
<reference evidence="5 6" key="2">
    <citation type="journal article" date="2011" name="Stand. Genomic Sci.">
        <title>Complete genome sequence of Bacteroides helcogenes type strain (P 36-108).</title>
        <authorList>
            <person name="Pati A."/>
            <person name="Gronow S."/>
            <person name="Zeytun A."/>
            <person name="Lapidus A."/>
            <person name="Nolan M."/>
            <person name="Hammon N."/>
            <person name="Deshpande S."/>
            <person name="Cheng J.F."/>
            <person name="Tapia R."/>
            <person name="Han C."/>
            <person name="Goodwin L."/>
            <person name="Pitluck S."/>
            <person name="Liolios K."/>
            <person name="Pagani I."/>
            <person name="Ivanova N."/>
            <person name="Mavromatis K."/>
            <person name="Chen A."/>
            <person name="Palaniappan K."/>
            <person name="Land M."/>
            <person name="Hauser L."/>
            <person name="Chang Y.J."/>
            <person name="Jeffries C.D."/>
            <person name="Detter J.C."/>
            <person name="Brambilla E."/>
            <person name="Rohde M."/>
            <person name="Goker M."/>
            <person name="Woyke T."/>
            <person name="Bristow J."/>
            <person name="Eisen J.A."/>
            <person name="Markowitz V."/>
            <person name="Hugenholtz P."/>
            <person name="Kyrpides N.C."/>
            <person name="Klenk H.P."/>
            <person name="Lucas S."/>
        </authorList>
    </citation>
    <scope>NUCLEOTIDE SEQUENCE [LARGE SCALE GENOMIC DNA]</scope>
    <source>
        <strain evidence="6">ATCC 35417 / DSM 20613 / JCM 6297 / CCUG 15421 / P 36-108</strain>
    </source>
</reference>
<dbReference type="PANTHER" id="PTHR43280:SF2">
    <property type="entry name" value="HTH-TYPE TRANSCRIPTIONAL REGULATOR EXSA"/>
    <property type="match status" value="1"/>
</dbReference>
<dbReference type="InterPro" id="IPR009057">
    <property type="entry name" value="Homeodomain-like_sf"/>
</dbReference>
<evidence type="ECO:0000256" key="3">
    <source>
        <dbReference type="ARBA" id="ARBA00023163"/>
    </source>
</evidence>